<protein>
    <recommendedName>
        <fullName evidence="2">KfrA N-terminal DNA-binding domain-containing protein</fullName>
    </recommendedName>
</protein>
<feature type="coiled-coil region" evidence="1">
    <location>
        <begin position="250"/>
        <end position="315"/>
    </location>
</feature>
<reference evidence="3 4" key="2">
    <citation type="submission" date="2018-03" db="EMBL/GenBank/DDBJ databases">
        <authorList>
            <person name="Keele B.F."/>
        </authorList>
    </citation>
    <scope>NUCLEOTIDE SEQUENCE [LARGE SCALE GENOMIC DNA]</scope>
    <source>
        <strain evidence="3 4">D13</strain>
        <plasmid evidence="4">Plasmid unnamed</plasmid>
    </source>
</reference>
<dbReference type="Proteomes" id="UP000241074">
    <property type="component" value="Plasmid unnamed"/>
</dbReference>
<dbReference type="OrthoDB" id="6028224at2"/>
<dbReference type="AlphaFoldDB" id="A0A2P1PZR2"/>
<gene>
    <name evidence="3" type="ORF">C7S18_23840</name>
</gene>
<evidence type="ECO:0000313" key="4">
    <source>
        <dbReference type="Proteomes" id="UP000241074"/>
    </source>
</evidence>
<dbReference type="Pfam" id="PF11740">
    <property type="entry name" value="KfrA_N"/>
    <property type="match status" value="1"/>
</dbReference>
<feature type="coiled-coil region" evidence="1">
    <location>
        <begin position="169"/>
        <end position="221"/>
    </location>
</feature>
<evidence type="ECO:0000259" key="2">
    <source>
        <dbReference type="Pfam" id="PF11740"/>
    </source>
</evidence>
<evidence type="ECO:0000256" key="1">
    <source>
        <dbReference type="SAM" id="Coils"/>
    </source>
</evidence>
<dbReference type="KEGG" id="xba:C7S18_23840"/>
<dbReference type="RefSeq" id="WP_106894250.1">
    <property type="nucleotide sequence ID" value="NZ_CP027861.1"/>
</dbReference>
<keyword evidence="4" id="KW-1185">Reference proteome</keyword>
<keyword evidence="3" id="KW-0614">Plasmid</keyword>
<keyword evidence="1" id="KW-0175">Coiled coil</keyword>
<feature type="domain" description="KfrA N-terminal DNA-binding" evidence="2">
    <location>
        <begin position="39"/>
        <end position="148"/>
    </location>
</feature>
<sequence>MASTHDHDAEIEALLEDRLQEVREEWRQQHGLVPMSPVTETDVSEILLLLAKHGVPPTVRAVRDVVGAGSLSALTPMVRAAWIRKELPQRLATLERGQAVPDRLLQFWDLLLTDATAKAKELLYRQTRELDERRAGLDGREEALMHKERVIDERVAGLVAQLGTAEASASELRAALSQRTQERDALQAQLLSARDVHVVEVGQLRERLDVAEANAAAVRERLAIREGELGALRVQLASETRRADDAKVLANEARTEATAATQRADRLVLERAQLDVELAGTRSELAIAGQAVKRAEQLDQELKLLRTEHSELRTSYDCRGRDLITHQATIAQLSANARVAERIEVELKGAREELRSVIQDRDSLLRNPPVLLARIEAMEAVLRQILLATSNNSDQRSG</sequence>
<dbReference type="InterPro" id="IPR021104">
    <property type="entry name" value="KfrA_DNA-bd_N"/>
</dbReference>
<dbReference type="EMBL" id="CP027861">
    <property type="protein sequence ID" value="AVQ00333.1"/>
    <property type="molecule type" value="Genomic_DNA"/>
</dbReference>
<proteinExistence type="predicted"/>
<organism evidence="3 4">
    <name type="scientific">Ahniella affigens</name>
    <dbReference type="NCBI Taxonomy" id="2021234"/>
    <lineage>
        <taxon>Bacteria</taxon>
        <taxon>Pseudomonadati</taxon>
        <taxon>Pseudomonadota</taxon>
        <taxon>Gammaproteobacteria</taxon>
        <taxon>Lysobacterales</taxon>
        <taxon>Rhodanobacteraceae</taxon>
        <taxon>Ahniella</taxon>
    </lineage>
</organism>
<accession>A0A2P1PZR2</accession>
<feature type="coiled-coil region" evidence="1">
    <location>
        <begin position="340"/>
        <end position="367"/>
    </location>
</feature>
<name>A0A2P1PZR2_9GAMM</name>
<reference evidence="3 4" key="1">
    <citation type="submission" date="2018-03" db="EMBL/GenBank/DDBJ databases">
        <title>Ahniella affigens gen. nov., sp. nov., a gammaproteobacterium isolated from sandy soil near a stream.</title>
        <authorList>
            <person name="Ko Y."/>
            <person name="Kim J.-H."/>
        </authorList>
    </citation>
    <scope>NUCLEOTIDE SEQUENCE [LARGE SCALE GENOMIC DNA]</scope>
    <source>
        <strain evidence="3 4">D13</strain>
        <plasmid evidence="4">Plasmid unnamed</plasmid>
    </source>
</reference>
<geneLocation type="plasmid" evidence="3">
    <name>unnamed</name>
</geneLocation>
<evidence type="ECO:0000313" key="3">
    <source>
        <dbReference type="EMBL" id="AVQ00333.1"/>
    </source>
</evidence>